<dbReference type="PANTHER" id="PTHR11078">
    <property type="entry name" value="N UTILIZATION SUBSTANCE PROTEIN B-RELATED"/>
    <property type="match status" value="1"/>
</dbReference>
<dbReference type="KEGG" id="baj:BCTU_300"/>
<evidence type="ECO:0000313" key="9">
    <source>
        <dbReference type="Proteomes" id="UP000006811"/>
    </source>
</evidence>
<dbReference type="NCBIfam" id="TIGR01951">
    <property type="entry name" value="nusB"/>
    <property type="match status" value="1"/>
</dbReference>
<dbReference type="InterPro" id="IPR006027">
    <property type="entry name" value="NusB_RsmB_TIM44"/>
</dbReference>
<evidence type="ECO:0000256" key="4">
    <source>
        <dbReference type="ARBA" id="ARBA00023015"/>
    </source>
</evidence>
<comment type="similarity">
    <text evidence="1 6">Belongs to the NusB family.</text>
</comment>
<keyword evidence="9" id="KW-1185">Reference proteome</keyword>
<evidence type="ECO:0000256" key="5">
    <source>
        <dbReference type="ARBA" id="ARBA00023163"/>
    </source>
</evidence>
<dbReference type="eggNOG" id="COG0781">
    <property type="taxonomic scope" value="Bacteria"/>
</dbReference>
<keyword evidence="4 6" id="KW-0805">Transcription regulation</keyword>
<keyword evidence="3 6" id="KW-0694">RNA-binding</keyword>
<evidence type="ECO:0000256" key="1">
    <source>
        <dbReference type="ARBA" id="ARBA00005952"/>
    </source>
</evidence>
<dbReference type="Pfam" id="PF01029">
    <property type="entry name" value="NusB"/>
    <property type="match status" value="1"/>
</dbReference>
<protein>
    <recommendedName>
        <fullName evidence="6">Transcription antitermination protein NusB</fullName>
    </recommendedName>
    <alternativeName>
        <fullName evidence="6">Antitermination factor NusB</fullName>
    </alternativeName>
</protein>
<dbReference type="Proteomes" id="UP000006811">
    <property type="component" value="Chromosome"/>
</dbReference>
<dbReference type="GO" id="GO:0003723">
    <property type="term" value="F:RNA binding"/>
    <property type="evidence" value="ECO:0007669"/>
    <property type="project" value="UniProtKB-UniRule"/>
</dbReference>
<dbReference type="InterPro" id="IPR035926">
    <property type="entry name" value="NusB-like_sf"/>
</dbReference>
<dbReference type="GO" id="GO:0031564">
    <property type="term" value="P:transcription antitermination"/>
    <property type="evidence" value="ECO:0007669"/>
    <property type="project" value="UniProtKB-KW"/>
</dbReference>
<evidence type="ECO:0000313" key="8">
    <source>
        <dbReference type="EMBL" id="AEH39871.1"/>
    </source>
</evidence>
<keyword evidence="2 6" id="KW-0889">Transcription antitermination</keyword>
<keyword evidence="5 6" id="KW-0804">Transcription</keyword>
<dbReference type="PANTHER" id="PTHR11078:SF3">
    <property type="entry name" value="ANTITERMINATION NUSB DOMAIN-CONTAINING PROTEIN"/>
    <property type="match status" value="1"/>
</dbReference>
<dbReference type="InterPro" id="IPR011605">
    <property type="entry name" value="NusB_fam"/>
</dbReference>
<sequence>MIPKKRRQARILALQVLYAWQISKNNLITQIKKFILKKTRIFYIDEIYFHEIISGVIDNVIYLDKLISPVCQKIYKKLDCIEKNILRISSYEIFKRTDIPYKVTINEGIELAKIFGSCTSHKFINGVLDSILLIKKKKHKKN</sequence>
<evidence type="ECO:0000259" key="7">
    <source>
        <dbReference type="Pfam" id="PF01029"/>
    </source>
</evidence>
<name>F7WZK4_9GAMM</name>
<dbReference type="OrthoDB" id="9789556at2"/>
<evidence type="ECO:0000256" key="6">
    <source>
        <dbReference type="HAMAP-Rule" id="MF_00073"/>
    </source>
</evidence>
<proteinExistence type="inferred from homology"/>
<dbReference type="GO" id="GO:0006353">
    <property type="term" value="P:DNA-templated transcription termination"/>
    <property type="evidence" value="ECO:0007669"/>
    <property type="project" value="UniProtKB-UniRule"/>
</dbReference>
<dbReference type="GO" id="GO:0005829">
    <property type="term" value="C:cytosol"/>
    <property type="evidence" value="ECO:0007669"/>
    <property type="project" value="TreeGrafter"/>
</dbReference>
<comment type="function">
    <text evidence="6">Involved in transcription antitermination. Required for transcription of ribosomal RNA (rRNA) genes. Binds specifically to the boxA antiterminator sequence of the ribosomal RNA (rrn) operons.</text>
</comment>
<evidence type="ECO:0000256" key="3">
    <source>
        <dbReference type="ARBA" id="ARBA00022884"/>
    </source>
</evidence>
<dbReference type="Gene3D" id="1.10.940.10">
    <property type="entry name" value="NusB-like"/>
    <property type="match status" value="1"/>
</dbReference>
<organism evidence="8 9">
    <name type="scientific">Buchnera aphidicola</name>
    <name type="common">Cinara tujafilina</name>
    <dbReference type="NCBI Taxonomy" id="261317"/>
    <lineage>
        <taxon>Bacteria</taxon>
        <taxon>Pseudomonadati</taxon>
        <taxon>Pseudomonadota</taxon>
        <taxon>Gammaproteobacteria</taxon>
        <taxon>Enterobacterales</taxon>
        <taxon>Erwiniaceae</taxon>
        <taxon>Buchnera</taxon>
    </lineage>
</organism>
<dbReference type="HOGENOM" id="CLU_087843_4_1_6"/>
<dbReference type="STRING" id="261317.BCTU_300"/>
<reference evidence="8 9" key="1">
    <citation type="journal article" date="2011" name="Appl. Environ. Microbiol.">
        <title>The genome of Buchnera aphidicola from the aphid Cinara tujafilina provides new clues about the evolutionary history of metabolic losses in bacterial endosymbionts.</title>
        <authorList>
            <person name="Lamelas A."/>
            <person name="Gosalbes M.J."/>
            <person name="Moya A."/>
            <person name="Latorre A."/>
        </authorList>
    </citation>
    <scope>NUCLEOTIDE SEQUENCE [LARGE SCALE GENOMIC DNA]</scope>
    <source>
        <strain evidence="9">Cinara tujafilina</strain>
    </source>
</reference>
<dbReference type="HAMAP" id="MF_00073">
    <property type="entry name" value="NusB"/>
    <property type="match status" value="1"/>
</dbReference>
<gene>
    <name evidence="6 8" type="primary">nusB</name>
    <name evidence="8" type="ORF">BCTU_300</name>
</gene>
<dbReference type="EMBL" id="CP001817">
    <property type="protein sequence ID" value="AEH39871.1"/>
    <property type="molecule type" value="Genomic_DNA"/>
</dbReference>
<evidence type="ECO:0000256" key="2">
    <source>
        <dbReference type="ARBA" id="ARBA00022814"/>
    </source>
</evidence>
<feature type="domain" description="NusB/RsmB/TIM44" evidence="7">
    <location>
        <begin position="7"/>
        <end position="131"/>
    </location>
</feature>
<accession>F7WZK4</accession>
<dbReference type="SUPFAM" id="SSF48013">
    <property type="entry name" value="NusB-like"/>
    <property type="match status" value="1"/>
</dbReference>
<dbReference type="AlphaFoldDB" id="F7WZK4"/>